<dbReference type="PIRSF" id="PIRSF016838">
    <property type="entry name" value="PafC"/>
    <property type="match status" value="1"/>
</dbReference>
<dbReference type="InterPro" id="IPR043839">
    <property type="entry name" value="PafC_HTH"/>
</dbReference>
<evidence type="ECO:0000313" key="4">
    <source>
        <dbReference type="EMBL" id="WCE45131.1"/>
    </source>
</evidence>
<dbReference type="Pfam" id="PF25583">
    <property type="entry name" value="WCX"/>
    <property type="match status" value="1"/>
</dbReference>
<dbReference type="RefSeq" id="WP_048707315.1">
    <property type="nucleotide sequence ID" value="NZ_CP116394.1"/>
</dbReference>
<dbReference type="AlphaFoldDB" id="A0AB38XLG2"/>
<gene>
    <name evidence="4" type="ORF">PIG85_05495</name>
</gene>
<feature type="domain" description="WCX" evidence="3">
    <location>
        <begin position="232"/>
        <end position="286"/>
    </location>
</feature>
<dbReference type="InterPro" id="IPR028349">
    <property type="entry name" value="PafC-like"/>
</dbReference>
<accession>A0AB38XLG2</accession>
<proteinExistence type="predicted"/>
<dbReference type="InterPro" id="IPR057727">
    <property type="entry name" value="WCX_dom"/>
</dbReference>
<reference evidence="4" key="1">
    <citation type="submission" date="2023-01" db="EMBL/GenBank/DDBJ databases">
        <title>Comparative Genomic Analysis of the Clinically-Derived Winkia Strain NY0527 Provides Evidence into the Taxonomic Reassignment of Winkia neuii and Characterizes Their Virulence Traits.</title>
        <authorList>
            <person name="Cai X."/>
            <person name="Peng Y."/>
            <person name="Li M."/>
            <person name="Qiu Y."/>
            <person name="Wang Y."/>
            <person name="Xu L."/>
            <person name="Hou Q."/>
        </authorList>
    </citation>
    <scope>NUCLEOTIDE SEQUENCE</scope>
    <source>
        <strain evidence="4">NY0527</strain>
    </source>
</reference>
<dbReference type="PANTHER" id="PTHR34580">
    <property type="match status" value="1"/>
</dbReference>
<dbReference type="PANTHER" id="PTHR34580:SF1">
    <property type="entry name" value="PROTEIN PAFC"/>
    <property type="match status" value="1"/>
</dbReference>
<dbReference type="Pfam" id="PF13280">
    <property type="entry name" value="WYL"/>
    <property type="match status" value="1"/>
</dbReference>
<dbReference type="PROSITE" id="PS52050">
    <property type="entry name" value="WYL"/>
    <property type="match status" value="1"/>
</dbReference>
<organism evidence="4 5">
    <name type="scientific">Winkia neuii subsp. anitrata</name>
    <dbReference type="NCBI Taxonomy" id="29318"/>
    <lineage>
        <taxon>Bacteria</taxon>
        <taxon>Bacillati</taxon>
        <taxon>Actinomycetota</taxon>
        <taxon>Actinomycetes</taxon>
        <taxon>Actinomycetales</taxon>
        <taxon>Actinomycetaceae</taxon>
        <taxon>Winkia</taxon>
    </lineage>
</organism>
<dbReference type="KEGG" id="wne:PIG85_05495"/>
<feature type="domain" description="WYL" evidence="1">
    <location>
        <begin position="150"/>
        <end position="213"/>
    </location>
</feature>
<dbReference type="Proteomes" id="UP001211044">
    <property type="component" value="Chromosome"/>
</dbReference>
<dbReference type="Pfam" id="PF19187">
    <property type="entry name" value="HTH_PafC"/>
    <property type="match status" value="1"/>
</dbReference>
<feature type="domain" description="PafC HTH" evidence="2">
    <location>
        <begin position="10"/>
        <end position="125"/>
    </location>
</feature>
<dbReference type="InterPro" id="IPR051534">
    <property type="entry name" value="CBASS_pafABC_assoc_protein"/>
</dbReference>
<sequence length="309" mass="34301">MMPSISSSKHIVRFVSILAYLQAHPGTTLRELAKAFDTDVRGMRRTLTTLVGVGRGSRAYWESIVVDIPSDPDDEVNVDDDQGITRALALSATEAATILAGLTVLAETPIPEFAEIARRAAAKISAAGLGKAEVSTSRTPPRIGQLGGMVQQALNQGNNVHLRHVDRADKVTERTVEPWQLEHSYGQWKLDGWCQLANAPRSFRLDRILDLEILDEPIATDRSERVERPPLLEVTMVIDRELGWLCDTVPSRVLARHEDGAIELSLVVRDVEWFTRLLLRLGSGIREVDQKLFAQAATDRARKALALYR</sequence>
<evidence type="ECO:0000259" key="1">
    <source>
        <dbReference type="Pfam" id="PF13280"/>
    </source>
</evidence>
<evidence type="ECO:0000313" key="5">
    <source>
        <dbReference type="Proteomes" id="UP001211044"/>
    </source>
</evidence>
<evidence type="ECO:0000259" key="3">
    <source>
        <dbReference type="Pfam" id="PF25583"/>
    </source>
</evidence>
<dbReference type="EMBL" id="CP116394">
    <property type="protein sequence ID" value="WCE45131.1"/>
    <property type="molecule type" value="Genomic_DNA"/>
</dbReference>
<protein>
    <submittedName>
        <fullName evidence="4">WYL domain-containing protein</fullName>
    </submittedName>
</protein>
<dbReference type="InterPro" id="IPR026881">
    <property type="entry name" value="WYL_dom"/>
</dbReference>
<name>A0AB38XLG2_9ACTO</name>
<evidence type="ECO:0000259" key="2">
    <source>
        <dbReference type="Pfam" id="PF19187"/>
    </source>
</evidence>